<dbReference type="AlphaFoldDB" id="A0A415LK44"/>
<accession>A0A415LK44</accession>
<protein>
    <submittedName>
        <fullName evidence="1">Uncharacterized protein</fullName>
    </submittedName>
</protein>
<comment type="caution">
    <text evidence="1">The sequence shown here is derived from an EMBL/GenBank/DDBJ whole genome shotgun (WGS) entry which is preliminary data.</text>
</comment>
<evidence type="ECO:0000313" key="1">
    <source>
        <dbReference type="EMBL" id="RHL48814.1"/>
    </source>
</evidence>
<organism evidence="1 2">
    <name type="scientific">Blautia obeum</name>
    <dbReference type="NCBI Taxonomy" id="40520"/>
    <lineage>
        <taxon>Bacteria</taxon>
        <taxon>Bacillati</taxon>
        <taxon>Bacillota</taxon>
        <taxon>Clostridia</taxon>
        <taxon>Lachnospirales</taxon>
        <taxon>Lachnospiraceae</taxon>
        <taxon>Blautia</taxon>
    </lineage>
</organism>
<dbReference type="Proteomes" id="UP000285897">
    <property type="component" value="Unassembled WGS sequence"/>
</dbReference>
<proteinExistence type="predicted"/>
<name>A0A415LK44_9FIRM</name>
<gene>
    <name evidence="1" type="ORF">DW021_05630</name>
</gene>
<sequence>MTNKVDFSEWNPDRFETDEEDLMRTIYAYYCNAGYPHKLQNAIDTVIQILSTMDNTYLEIESLVMEMAGATDMWGFRQGFQAAIELLSGNTFRQIFKEVDNNGK</sequence>
<dbReference type="EMBL" id="QROS01000003">
    <property type="protein sequence ID" value="RHL48814.1"/>
    <property type="molecule type" value="Genomic_DNA"/>
</dbReference>
<reference evidence="1 2" key="1">
    <citation type="submission" date="2018-08" db="EMBL/GenBank/DDBJ databases">
        <title>A genome reference for cultivated species of the human gut microbiota.</title>
        <authorList>
            <person name="Zou Y."/>
            <person name="Xue W."/>
            <person name="Luo G."/>
        </authorList>
    </citation>
    <scope>NUCLEOTIDE SEQUENCE [LARGE SCALE GENOMIC DNA]</scope>
    <source>
        <strain evidence="1 2">AF37-6AC</strain>
    </source>
</reference>
<dbReference type="RefSeq" id="WP_118393015.1">
    <property type="nucleotide sequence ID" value="NZ_QROS01000003.1"/>
</dbReference>
<evidence type="ECO:0000313" key="2">
    <source>
        <dbReference type="Proteomes" id="UP000285897"/>
    </source>
</evidence>